<organism evidence="3 4">
    <name type="scientific">Dacryopinax primogenitus (strain DJM 731)</name>
    <name type="common">Brown rot fungus</name>
    <dbReference type="NCBI Taxonomy" id="1858805"/>
    <lineage>
        <taxon>Eukaryota</taxon>
        <taxon>Fungi</taxon>
        <taxon>Dikarya</taxon>
        <taxon>Basidiomycota</taxon>
        <taxon>Agaricomycotina</taxon>
        <taxon>Dacrymycetes</taxon>
        <taxon>Dacrymycetales</taxon>
        <taxon>Dacrymycetaceae</taxon>
        <taxon>Dacryopinax</taxon>
    </lineage>
</organism>
<feature type="compositionally biased region" description="Pro residues" evidence="1">
    <location>
        <begin position="669"/>
        <end position="691"/>
    </location>
</feature>
<feature type="compositionally biased region" description="Pro residues" evidence="1">
    <location>
        <begin position="1"/>
        <end position="11"/>
    </location>
</feature>
<dbReference type="OrthoDB" id="661148at2759"/>
<feature type="compositionally biased region" description="Polar residues" evidence="1">
    <location>
        <begin position="17"/>
        <end position="26"/>
    </location>
</feature>
<feature type="compositionally biased region" description="Pro residues" evidence="1">
    <location>
        <begin position="376"/>
        <end position="385"/>
    </location>
</feature>
<evidence type="ECO:0000313" key="3">
    <source>
        <dbReference type="EMBL" id="EJT99941.1"/>
    </source>
</evidence>
<dbReference type="InterPro" id="IPR000270">
    <property type="entry name" value="PB1_dom"/>
</dbReference>
<dbReference type="RefSeq" id="XP_040626839.1">
    <property type="nucleotide sequence ID" value="XM_040770410.1"/>
</dbReference>
<feature type="region of interest" description="Disordered" evidence="1">
    <location>
        <begin position="1"/>
        <end position="26"/>
    </location>
</feature>
<feature type="compositionally biased region" description="Low complexity" evidence="1">
    <location>
        <begin position="848"/>
        <end position="861"/>
    </location>
</feature>
<feature type="compositionally biased region" description="Pro residues" evidence="1">
    <location>
        <begin position="595"/>
        <end position="656"/>
    </location>
</feature>
<feature type="region of interest" description="Disordered" evidence="1">
    <location>
        <begin position="1079"/>
        <end position="1110"/>
    </location>
</feature>
<feature type="compositionally biased region" description="Basic residues" evidence="1">
    <location>
        <begin position="716"/>
        <end position="725"/>
    </location>
</feature>
<sequence length="1191" mass="128402">MPPSNPPPLPVPDWFGTASQPLSPADSQEQGYVIKLLVHGRTRRLVFPSQPGFADIARKVQDMFLIPAEDVGLRYIDADGDCITLNTEEELQEVYASNVGRVKFTLDDLRMWRQGMSLPQAVEATVTPPAAVTSPVVEELPETEDITEAPVEETADKHDRLSTRSDSWEDLTAGATCEANVIWARTAKSVEEWHGTEAVISPPSPGPVPVLVIPEEKPAVIDEYDPFADHYGLICDPEVFAPDLKAYGTESKDEQEKKMSIDFLTGATEDDHESVKDEPESTIKVDKGKGRAVEPVSPEVERKNIVIEDEEAMDISDDEDRYAPYSPLMSAPVHPYFVGSPVHVEPLIDVASPASSVIVLSDTDAEVETAAEPQEFPDPPLPTFPSAPTSKPGPARPSLANDVSILLSSVSDVLSSHPELSEGFRNLMRNARKAEYWQAAADEARAGEFGESAQRVSQAAQKLGDALAGLFGALSLDGITNPALATATAEGGGTTSVNATPDPDSTDEDDWPWMQPFPGMNRPRGPFPYRAFRGGRRGGFRRFMPDPSLGGVWVRPPMPPPPPVPPLPPIPVMPIASFFPTRTTEDWCGNNIRNFPPPPGPPAPPPPPPPPPPGYPTPPPPPGPPPARGPPPPGPPPRAPGMPGSFPHPPPPPPPPHPHDPFGPHSPRGTPPPPPPGHTRPGHPAPYPPPGRGWTMPWQPTQPGDESDRTWDRPRPHFRPPRPHRGPFYGADRPVPPFPFDTPYGMNMGMGPGSGMGMGRQGEWLHRAGHHHEPPFGRPGRGGRWHHGRDAAGGPALGAGRRRRDVPPYRQPQRPQEDPAGWGANSEFAWSTQAERAHTPEELPDRNPLSPLVVPSSPEPEVANERNEGDVPGAPRFAPRHPRNAWTAPPSPPPINTGPDHFWGTFKPPFPPFPVPDLDMSRSSKPTPAKPAGNSAPQWPTPAWDGWRSWPQPSLFATSPFASTYTAPGATSTGAPVTEDDRRQKAEEADGIRVRPLSPIPVAVPPPTTSMPVPPAPVPVSIPSVPAVPLMRSKTIPGISITKSTRFADEEHAIPPFPSSDFATGAGLGRSSSVADLHAAAPRGFGPRMRRGTSVRGLESNAAAGPSTERTLPLRLRLKARLIEMGFTDHPSHLVGYINDAIEAEPRGTVTMEEYEEKLVTAVVERVLRANGHGSEEESATMPGRWGSSAI</sequence>
<feature type="region of interest" description="Disordered" evidence="1">
    <location>
        <begin position="487"/>
        <end position="508"/>
    </location>
</feature>
<dbReference type="EMBL" id="JH795868">
    <property type="protein sequence ID" value="EJT99941.1"/>
    <property type="molecule type" value="Genomic_DNA"/>
</dbReference>
<evidence type="ECO:0000259" key="2">
    <source>
        <dbReference type="SMART" id="SM00666"/>
    </source>
</evidence>
<feature type="region of interest" description="Disordered" evidence="1">
    <location>
        <begin position="268"/>
        <end position="296"/>
    </location>
</feature>
<feature type="compositionally biased region" description="Basic and acidic residues" evidence="1">
    <location>
        <begin position="835"/>
        <end position="845"/>
    </location>
</feature>
<dbReference type="PRINTS" id="PR01217">
    <property type="entry name" value="PRICHEXTENSN"/>
</dbReference>
<dbReference type="OMA" id="ANVIWAR"/>
<feature type="region of interest" description="Disordered" evidence="1">
    <location>
        <begin position="768"/>
        <end position="951"/>
    </location>
</feature>
<accession>M5G225</accession>
<dbReference type="Proteomes" id="UP000030653">
    <property type="component" value="Unassembled WGS sequence"/>
</dbReference>
<dbReference type="STRING" id="1858805.M5G225"/>
<dbReference type="GeneID" id="63685472"/>
<evidence type="ECO:0000313" key="4">
    <source>
        <dbReference type="Proteomes" id="UP000030653"/>
    </source>
</evidence>
<proteinExistence type="predicted"/>
<reference evidence="3 4" key="1">
    <citation type="journal article" date="2012" name="Science">
        <title>The Paleozoic origin of enzymatic lignin decomposition reconstructed from 31 fungal genomes.</title>
        <authorList>
            <person name="Floudas D."/>
            <person name="Binder M."/>
            <person name="Riley R."/>
            <person name="Barry K."/>
            <person name="Blanchette R.A."/>
            <person name="Henrissat B."/>
            <person name="Martinez A.T."/>
            <person name="Otillar R."/>
            <person name="Spatafora J.W."/>
            <person name="Yadav J.S."/>
            <person name="Aerts A."/>
            <person name="Benoit I."/>
            <person name="Boyd A."/>
            <person name="Carlson A."/>
            <person name="Copeland A."/>
            <person name="Coutinho P.M."/>
            <person name="de Vries R.P."/>
            <person name="Ferreira P."/>
            <person name="Findley K."/>
            <person name="Foster B."/>
            <person name="Gaskell J."/>
            <person name="Glotzer D."/>
            <person name="Gorecki P."/>
            <person name="Heitman J."/>
            <person name="Hesse C."/>
            <person name="Hori C."/>
            <person name="Igarashi K."/>
            <person name="Jurgens J.A."/>
            <person name="Kallen N."/>
            <person name="Kersten P."/>
            <person name="Kohler A."/>
            <person name="Kuees U."/>
            <person name="Kumar T.K.A."/>
            <person name="Kuo A."/>
            <person name="LaButti K."/>
            <person name="Larrondo L.F."/>
            <person name="Lindquist E."/>
            <person name="Ling A."/>
            <person name="Lombard V."/>
            <person name="Lucas S."/>
            <person name="Lundell T."/>
            <person name="Martin R."/>
            <person name="McLaughlin D.J."/>
            <person name="Morgenstern I."/>
            <person name="Morin E."/>
            <person name="Murat C."/>
            <person name="Nagy L.G."/>
            <person name="Nolan M."/>
            <person name="Ohm R.A."/>
            <person name="Patyshakuliyeva A."/>
            <person name="Rokas A."/>
            <person name="Ruiz-Duenas F.J."/>
            <person name="Sabat G."/>
            <person name="Salamov A."/>
            <person name="Samejima M."/>
            <person name="Schmutz J."/>
            <person name="Slot J.C."/>
            <person name="St John F."/>
            <person name="Stenlid J."/>
            <person name="Sun H."/>
            <person name="Sun S."/>
            <person name="Syed K."/>
            <person name="Tsang A."/>
            <person name="Wiebenga A."/>
            <person name="Young D."/>
            <person name="Pisabarro A."/>
            <person name="Eastwood D.C."/>
            <person name="Martin F."/>
            <person name="Cullen D."/>
            <person name="Grigoriev I.V."/>
            <person name="Hibbett D.S."/>
        </authorList>
    </citation>
    <scope>NUCLEOTIDE SEQUENCE [LARGE SCALE GENOMIC DNA]</scope>
    <source>
        <strain evidence="3 4">DJM-731 SS1</strain>
    </source>
</reference>
<feature type="region of interest" description="Disordered" evidence="1">
    <location>
        <begin position="365"/>
        <end position="398"/>
    </location>
</feature>
<name>M5G225_DACPD</name>
<feature type="compositionally biased region" description="Basic and acidic residues" evidence="1">
    <location>
        <begin position="706"/>
        <end position="715"/>
    </location>
</feature>
<feature type="domain" description="PB1" evidence="2">
    <location>
        <begin position="31"/>
        <end position="109"/>
    </location>
</feature>
<dbReference type="SUPFAM" id="SSF54277">
    <property type="entry name" value="CAD &amp; PB1 domains"/>
    <property type="match status" value="1"/>
</dbReference>
<feature type="compositionally biased region" description="Basic and acidic residues" evidence="1">
    <location>
        <begin position="273"/>
        <end position="292"/>
    </location>
</feature>
<evidence type="ECO:0000256" key="1">
    <source>
        <dbReference type="SAM" id="MobiDB-lite"/>
    </source>
</evidence>
<dbReference type="AlphaFoldDB" id="M5G225"/>
<feature type="region of interest" description="Disordered" evidence="1">
    <location>
        <begin position="583"/>
        <end position="736"/>
    </location>
</feature>
<protein>
    <recommendedName>
        <fullName evidence="2">PB1 domain-containing protein</fullName>
    </recommendedName>
</protein>
<dbReference type="Gene3D" id="3.10.20.90">
    <property type="entry name" value="Phosphatidylinositol 3-kinase Catalytic Subunit, Chain A, domain 1"/>
    <property type="match status" value="1"/>
</dbReference>
<feature type="region of interest" description="Disordered" evidence="1">
    <location>
        <begin position="1171"/>
        <end position="1191"/>
    </location>
</feature>
<dbReference type="Pfam" id="PF00564">
    <property type="entry name" value="PB1"/>
    <property type="match status" value="1"/>
</dbReference>
<gene>
    <name evidence="3" type="ORF">DACRYDRAFT_117565</name>
</gene>
<dbReference type="HOGENOM" id="CLU_271811_0_0_1"/>
<keyword evidence="4" id="KW-1185">Reference proteome</keyword>
<dbReference type="SMART" id="SM00666">
    <property type="entry name" value="PB1"/>
    <property type="match status" value="1"/>
</dbReference>